<keyword evidence="6" id="KW-0479">Metal-binding</keyword>
<dbReference type="Pfam" id="PF13640">
    <property type="entry name" value="2OG-FeII_Oxy_3"/>
    <property type="match status" value="1"/>
</dbReference>
<dbReference type="PROSITE" id="PS51471">
    <property type="entry name" value="FE2OG_OXY"/>
    <property type="match status" value="1"/>
</dbReference>
<protein>
    <recommendedName>
        <fullName evidence="4">procollagen-proline 4-dioxygenase</fullName>
        <ecNumber evidence="4">1.14.11.2</ecNumber>
    </recommendedName>
</protein>
<keyword evidence="10" id="KW-0560">Oxidoreductase</keyword>
<keyword evidence="8" id="KW-0735">Signal-anchor</keyword>
<evidence type="ECO:0000256" key="4">
    <source>
        <dbReference type="ARBA" id="ARBA00012269"/>
    </source>
</evidence>
<dbReference type="Gene3D" id="2.60.120.620">
    <property type="entry name" value="q2cbj1_9rhob like domain"/>
    <property type="match status" value="1"/>
</dbReference>
<dbReference type="EC" id="1.14.11.2" evidence="4"/>
<dbReference type="EMBL" id="JAGYWB010000015">
    <property type="protein sequence ID" value="KAI0497964.1"/>
    <property type="molecule type" value="Genomic_DNA"/>
</dbReference>
<evidence type="ECO:0000256" key="10">
    <source>
        <dbReference type="ARBA" id="ARBA00023002"/>
    </source>
</evidence>
<comment type="subcellular location">
    <subcellularLocation>
        <location evidence="2">Endoplasmic reticulum membrane</location>
        <topology evidence="2">Single-pass type II membrane protein</topology>
    </subcellularLocation>
</comment>
<evidence type="ECO:0000256" key="2">
    <source>
        <dbReference type="ARBA" id="ARBA00004648"/>
    </source>
</evidence>
<proteinExistence type="inferred from homology"/>
<keyword evidence="7" id="KW-0223">Dioxygenase</keyword>
<comment type="cofactor">
    <cofactor evidence="1">
        <name>L-ascorbate</name>
        <dbReference type="ChEBI" id="CHEBI:38290"/>
    </cofactor>
</comment>
<keyword evidence="5" id="KW-0812">Transmembrane</keyword>
<accession>A0A8T3APQ4</accession>
<dbReference type="AlphaFoldDB" id="A0A8T3APQ4"/>
<feature type="chain" id="PRO_5035726690" description="procollagen-proline 4-dioxygenase" evidence="15">
    <location>
        <begin position="25"/>
        <end position="264"/>
    </location>
</feature>
<dbReference type="InterPro" id="IPR006620">
    <property type="entry name" value="Pro_4_hyd_alph"/>
</dbReference>
<reference evidence="17" key="1">
    <citation type="journal article" date="2022" name="Front. Genet.">
        <title>Chromosome-Scale Assembly of the Dendrobium nobile Genome Provides Insights Into the Molecular Mechanism of the Biosynthesis of the Medicinal Active Ingredient of Dendrobium.</title>
        <authorList>
            <person name="Xu Q."/>
            <person name="Niu S.-C."/>
            <person name="Li K.-L."/>
            <person name="Zheng P.-J."/>
            <person name="Zhang X.-J."/>
            <person name="Jia Y."/>
            <person name="Liu Y."/>
            <person name="Niu Y.-X."/>
            <person name="Yu L.-H."/>
            <person name="Chen D.-F."/>
            <person name="Zhang G.-Q."/>
        </authorList>
    </citation>
    <scope>NUCLEOTIDE SEQUENCE</scope>
    <source>
        <tissue evidence="17">Leaf</tissue>
    </source>
</reference>
<dbReference type="GO" id="GO:0005506">
    <property type="term" value="F:iron ion binding"/>
    <property type="evidence" value="ECO:0007669"/>
    <property type="project" value="InterPro"/>
</dbReference>
<dbReference type="InterPro" id="IPR045054">
    <property type="entry name" value="P4HA-like"/>
</dbReference>
<feature type="signal peptide" evidence="15">
    <location>
        <begin position="1"/>
        <end position="24"/>
    </location>
</feature>
<dbReference type="GO" id="GO:0004656">
    <property type="term" value="F:procollagen-proline 4-dioxygenase activity"/>
    <property type="evidence" value="ECO:0007669"/>
    <property type="project" value="UniProtKB-EC"/>
</dbReference>
<keyword evidence="12" id="KW-0472">Membrane</keyword>
<dbReference type="SMART" id="SM00702">
    <property type="entry name" value="P4Hc"/>
    <property type="match status" value="1"/>
</dbReference>
<evidence type="ECO:0000259" key="16">
    <source>
        <dbReference type="PROSITE" id="PS51471"/>
    </source>
</evidence>
<evidence type="ECO:0000256" key="8">
    <source>
        <dbReference type="ARBA" id="ARBA00022968"/>
    </source>
</evidence>
<keyword evidence="9" id="KW-1133">Transmembrane helix</keyword>
<evidence type="ECO:0000256" key="6">
    <source>
        <dbReference type="ARBA" id="ARBA00022723"/>
    </source>
</evidence>
<evidence type="ECO:0000256" key="11">
    <source>
        <dbReference type="ARBA" id="ARBA00023004"/>
    </source>
</evidence>
<dbReference type="InterPro" id="IPR044862">
    <property type="entry name" value="Pro_4_hyd_alph_FE2OG_OXY"/>
</dbReference>
<evidence type="ECO:0000256" key="15">
    <source>
        <dbReference type="SAM" id="SignalP"/>
    </source>
</evidence>
<dbReference type="OrthoDB" id="420380at2759"/>
<organism evidence="17 18">
    <name type="scientific">Dendrobium nobile</name>
    <name type="common">Orchid</name>
    <dbReference type="NCBI Taxonomy" id="94219"/>
    <lineage>
        <taxon>Eukaryota</taxon>
        <taxon>Viridiplantae</taxon>
        <taxon>Streptophyta</taxon>
        <taxon>Embryophyta</taxon>
        <taxon>Tracheophyta</taxon>
        <taxon>Spermatophyta</taxon>
        <taxon>Magnoliopsida</taxon>
        <taxon>Liliopsida</taxon>
        <taxon>Asparagales</taxon>
        <taxon>Orchidaceae</taxon>
        <taxon>Epidendroideae</taxon>
        <taxon>Malaxideae</taxon>
        <taxon>Dendrobiinae</taxon>
        <taxon>Dendrobium</taxon>
    </lineage>
</organism>
<evidence type="ECO:0000256" key="13">
    <source>
        <dbReference type="ARBA" id="ARBA00023180"/>
    </source>
</evidence>
<comment type="similarity">
    <text evidence="3">Belongs to the P4HA family.</text>
</comment>
<gene>
    <name evidence="17" type="ORF">KFK09_021205</name>
</gene>
<name>A0A8T3APQ4_DENNO</name>
<keyword evidence="11" id="KW-0408">Iron</keyword>
<evidence type="ECO:0000256" key="14">
    <source>
        <dbReference type="ARBA" id="ARBA00049169"/>
    </source>
</evidence>
<evidence type="ECO:0000313" key="17">
    <source>
        <dbReference type="EMBL" id="KAI0497964.1"/>
    </source>
</evidence>
<comment type="catalytic activity">
    <reaction evidence="14">
        <text>L-prolyl-[collagen] + 2-oxoglutarate + O2 = trans-4-hydroxy-L-prolyl-[collagen] + succinate + CO2</text>
        <dbReference type="Rhea" id="RHEA:18945"/>
        <dbReference type="Rhea" id="RHEA-COMP:11676"/>
        <dbReference type="Rhea" id="RHEA-COMP:11680"/>
        <dbReference type="ChEBI" id="CHEBI:15379"/>
        <dbReference type="ChEBI" id="CHEBI:16526"/>
        <dbReference type="ChEBI" id="CHEBI:16810"/>
        <dbReference type="ChEBI" id="CHEBI:30031"/>
        <dbReference type="ChEBI" id="CHEBI:50342"/>
        <dbReference type="ChEBI" id="CHEBI:61965"/>
        <dbReference type="EC" id="1.14.11.2"/>
    </reaction>
</comment>
<dbReference type="GO" id="GO:0005789">
    <property type="term" value="C:endoplasmic reticulum membrane"/>
    <property type="evidence" value="ECO:0007669"/>
    <property type="project" value="UniProtKB-SubCell"/>
</dbReference>
<evidence type="ECO:0000256" key="5">
    <source>
        <dbReference type="ARBA" id="ARBA00022692"/>
    </source>
</evidence>
<dbReference type="FunFam" id="2.60.120.620:FF:000002">
    <property type="entry name" value="Prolyl 4-hydroxylase 4"/>
    <property type="match status" value="1"/>
</dbReference>
<dbReference type="PANTHER" id="PTHR10869:SF222">
    <property type="entry name" value="PROCOLLAGEN-PROLINE 4-DIOXYGENASE"/>
    <property type="match status" value="1"/>
</dbReference>
<keyword evidence="13" id="KW-0325">Glycoprotein</keyword>
<dbReference type="Proteomes" id="UP000829196">
    <property type="component" value="Unassembled WGS sequence"/>
</dbReference>
<dbReference type="InterPro" id="IPR005123">
    <property type="entry name" value="Oxoglu/Fe-dep_dioxygenase_dom"/>
</dbReference>
<evidence type="ECO:0000256" key="7">
    <source>
        <dbReference type="ARBA" id="ARBA00022964"/>
    </source>
</evidence>
<evidence type="ECO:0000313" key="18">
    <source>
        <dbReference type="Proteomes" id="UP000829196"/>
    </source>
</evidence>
<evidence type="ECO:0000256" key="3">
    <source>
        <dbReference type="ARBA" id="ARBA00006511"/>
    </source>
</evidence>
<feature type="domain" description="Fe2OG dioxygenase" evidence="16">
    <location>
        <begin position="129"/>
        <end position="251"/>
    </location>
</feature>
<evidence type="ECO:0000256" key="9">
    <source>
        <dbReference type="ARBA" id="ARBA00022989"/>
    </source>
</evidence>
<evidence type="ECO:0000256" key="1">
    <source>
        <dbReference type="ARBA" id="ARBA00001961"/>
    </source>
</evidence>
<sequence length="264" mass="30512">MASLFLRIDFLTLLFFLFFMCSHSLRFGVSGRKAEDNHFISDPSRVTQLSWSPRAFLYKGFLSEKECDHLISLAKGKLERSMVADRRSGNAILNDARTSSGYFFRKRQDAVIRRIELRIATWTFLPEENGEGIHVLHYERGQKYETHPDYFVDKFNQENGGNRMATVLMYLSNVRKGGETVFPYAEAANTQPKDETYSECARNGFAVKPKKGDALLFFSYHINATANPRSVHRSCPVIEGEKWAATRWIRLRSFENQRSNKIQQ</sequence>
<evidence type="ECO:0000256" key="12">
    <source>
        <dbReference type="ARBA" id="ARBA00023136"/>
    </source>
</evidence>
<keyword evidence="15" id="KW-0732">Signal</keyword>
<keyword evidence="18" id="KW-1185">Reference proteome</keyword>
<dbReference type="SMR" id="A0A8T3APQ4"/>
<comment type="caution">
    <text evidence="17">The sequence shown here is derived from an EMBL/GenBank/DDBJ whole genome shotgun (WGS) entry which is preliminary data.</text>
</comment>
<dbReference type="PANTHER" id="PTHR10869">
    <property type="entry name" value="PROLYL 4-HYDROXYLASE ALPHA SUBUNIT"/>
    <property type="match status" value="1"/>
</dbReference>
<dbReference type="GO" id="GO:0031418">
    <property type="term" value="F:L-ascorbic acid binding"/>
    <property type="evidence" value="ECO:0007669"/>
    <property type="project" value="InterPro"/>
</dbReference>